<evidence type="ECO:0000259" key="3">
    <source>
        <dbReference type="PROSITE" id="PS51186"/>
    </source>
</evidence>
<dbReference type="PANTHER" id="PTHR43072">
    <property type="entry name" value="N-ACETYLTRANSFERASE"/>
    <property type="match status" value="1"/>
</dbReference>
<dbReference type="Proteomes" id="UP000051934">
    <property type="component" value="Unassembled WGS sequence"/>
</dbReference>
<proteinExistence type="predicted"/>
<evidence type="ECO:0000256" key="2">
    <source>
        <dbReference type="ARBA" id="ARBA00023315"/>
    </source>
</evidence>
<feature type="domain" description="N-acetyltransferase" evidence="3">
    <location>
        <begin position="16"/>
        <end position="169"/>
    </location>
</feature>
<keyword evidence="2" id="KW-0012">Acyltransferase</keyword>
<evidence type="ECO:0000256" key="1">
    <source>
        <dbReference type="ARBA" id="ARBA00022679"/>
    </source>
</evidence>
<dbReference type="CDD" id="cd04301">
    <property type="entry name" value="NAT_SF"/>
    <property type="match status" value="1"/>
</dbReference>
<accession>A0A0R2SFQ5</accession>
<evidence type="ECO:0000313" key="4">
    <source>
        <dbReference type="EMBL" id="KRO72155.1"/>
    </source>
</evidence>
<dbReference type="PROSITE" id="PS51186">
    <property type="entry name" value="GNAT"/>
    <property type="match status" value="1"/>
</dbReference>
<name>A0A0R2SFQ5_9GAMM</name>
<dbReference type="InterPro" id="IPR000182">
    <property type="entry name" value="GNAT_dom"/>
</dbReference>
<dbReference type="GO" id="GO:0016747">
    <property type="term" value="F:acyltransferase activity, transferring groups other than amino-acyl groups"/>
    <property type="evidence" value="ECO:0007669"/>
    <property type="project" value="InterPro"/>
</dbReference>
<dbReference type="PANTHER" id="PTHR43072:SF23">
    <property type="entry name" value="UPF0039 PROTEIN C11D3.02C"/>
    <property type="match status" value="1"/>
</dbReference>
<gene>
    <name evidence="4" type="ORF">ABR69_02845</name>
</gene>
<organism evidence="4 5">
    <name type="scientific">OM182 bacterium BACL3 MAG-120507-bin80</name>
    <dbReference type="NCBI Taxonomy" id="1655577"/>
    <lineage>
        <taxon>Bacteria</taxon>
        <taxon>Pseudomonadati</taxon>
        <taxon>Pseudomonadota</taxon>
        <taxon>Gammaproteobacteria</taxon>
        <taxon>OMG group</taxon>
        <taxon>OM182 clade</taxon>
    </lineage>
</organism>
<dbReference type="SUPFAM" id="SSF55729">
    <property type="entry name" value="Acyl-CoA N-acyltransferases (Nat)"/>
    <property type="match status" value="1"/>
</dbReference>
<sequence length="177" mass="19512">MSDSRENSAQGEQQSVVLRAAEAADAAALAAIYNLYITDTVVTFEIEPIVEAEMLRRLSSITATMPWLVAEDSSGAILGYAYATQWKARAAYDFAREVTVYLKPDCANLGLGTRLYEALIRVLRETPIHVLIAGIAQPNAASVALHEKLGFKKVGEFEEIGFKFGRRINIGYWQLVL</sequence>
<dbReference type="AlphaFoldDB" id="A0A0R2SFQ5"/>
<protein>
    <submittedName>
        <fullName evidence="4">Phosphinothricin acetyltransferase</fullName>
    </submittedName>
</protein>
<comment type="caution">
    <text evidence="4">The sequence shown here is derived from an EMBL/GenBank/DDBJ whole genome shotgun (WGS) entry which is preliminary data.</text>
</comment>
<dbReference type="Pfam" id="PF13420">
    <property type="entry name" value="Acetyltransf_4"/>
    <property type="match status" value="1"/>
</dbReference>
<keyword evidence="1 4" id="KW-0808">Transferase</keyword>
<evidence type="ECO:0000313" key="5">
    <source>
        <dbReference type="Proteomes" id="UP000051934"/>
    </source>
</evidence>
<dbReference type="EMBL" id="LIBB01000094">
    <property type="protein sequence ID" value="KRO72155.1"/>
    <property type="molecule type" value="Genomic_DNA"/>
</dbReference>
<dbReference type="Gene3D" id="3.40.630.30">
    <property type="match status" value="1"/>
</dbReference>
<dbReference type="InterPro" id="IPR016181">
    <property type="entry name" value="Acyl_CoA_acyltransferase"/>
</dbReference>
<reference evidence="4 5" key="1">
    <citation type="submission" date="2015-10" db="EMBL/GenBank/DDBJ databases">
        <title>Metagenome-Assembled Genomes uncover a global brackish microbiome.</title>
        <authorList>
            <person name="Hugerth L.W."/>
            <person name="Larsson J."/>
            <person name="Alneberg J."/>
            <person name="Lindh M.V."/>
            <person name="Legrand C."/>
            <person name="Pinhassi J."/>
            <person name="Andersson A.F."/>
        </authorList>
    </citation>
    <scope>NUCLEOTIDE SEQUENCE [LARGE SCALE GENOMIC DNA]</scope>
    <source>
        <strain evidence="4">BACL4 MAG-120507-bin80</strain>
    </source>
</reference>